<proteinExistence type="predicted"/>
<dbReference type="EMBL" id="GHWJ01010619">
    <property type="protein sequence ID" value="NOV43356.1"/>
    <property type="molecule type" value="Transcribed_RNA"/>
</dbReference>
<dbReference type="AlphaFoldDB" id="A0A6M2DB87"/>
<reference evidence="1" key="1">
    <citation type="submission" date="2019-09" db="EMBL/GenBank/DDBJ databases">
        <title>Organ-specific transcriptomic study of the physiology of the cattle tick, Rhipicephalus microplus.</title>
        <authorList>
            <person name="Tirloni L."/>
            <person name="Braz G."/>
            <person name="Gandara A.C.P."/>
            <person name="Sabadin G.A."/>
            <person name="da Silva R.M."/>
            <person name="Guizzo M.G."/>
            <person name="Machado J.A."/>
            <person name="Costa E.P."/>
            <person name="Gomes H.F."/>
            <person name="Moraes J."/>
            <person name="Mota M.B.S."/>
            <person name="Mesquita R.D."/>
            <person name="Alvarenga P.H."/>
            <person name="Alves F."/>
            <person name="Seixas A."/>
            <person name="da Fonseca R.N."/>
            <person name="Fogaca A."/>
            <person name="Logullo C."/>
            <person name="Tanaka A."/>
            <person name="Daffre S."/>
            <person name="Termignoni C."/>
            <person name="Vaz I.S.Jr."/>
            <person name="Oliveira P.L."/>
            <person name="Ribeiro J.M."/>
        </authorList>
    </citation>
    <scope>NUCLEOTIDE SEQUENCE</scope>
    <source>
        <strain evidence="1">Porto Alegre</strain>
    </source>
</reference>
<evidence type="ECO:0000313" key="1">
    <source>
        <dbReference type="EMBL" id="NOV43356.1"/>
    </source>
</evidence>
<protein>
    <submittedName>
        <fullName evidence="1">Putative secreted protein</fullName>
    </submittedName>
</protein>
<name>A0A6M2DB87_RHIMP</name>
<organism evidence="1">
    <name type="scientific">Rhipicephalus microplus</name>
    <name type="common">Cattle tick</name>
    <name type="synonym">Boophilus microplus</name>
    <dbReference type="NCBI Taxonomy" id="6941"/>
    <lineage>
        <taxon>Eukaryota</taxon>
        <taxon>Metazoa</taxon>
        <taxon>Ecdysozoa</taxon>
        <taxon>Arthropoda</taxon>
        <taxon>Chelicerata</taxon>
        <taxon>Arachnida</taxon>
        <taxon>Acari</taxon>
        <taxon>Parasitiformes</taxon>
        <taxon>Ixodida</taxon>
        <taxon>Ixodoidea</taxon>
        <taxon>Ixodidae</taxon>
        <taxon>Rhipicephalinae</taxon>
        <taxon>Rhipicephalus</taxon>
        <taxon>Boophilus</taxon>
    </lineage>
</organism>
<sequence>MYVSFLVFLFLVTLKHLFTCYLSSVICAKQHQTLENERKHVWYKYCSVFELSLFLEAAVVSKYHLVSELSVQFFREV</sequence>
<accession>A0A6M2DB87</accession>